<dbReference type="GO" id="GO:0008422">
    <property type="term" value="F:beta-glucosidase activity"/>
    <property type="evidence" value="ECO:0007669"/>
    <property type="project" value="UniProtKB-EC"/>
</dbReference>
<evidence type="ECO:0000256" key="6">
    <source>
        <dbReference type="RuleBase" id="RU361161"/>
    </source>
</evidence>
<dbReference type="InterPro" id="IPR019800">
    <property type="entry name" value="Glyco_hydro_3_AS"/>
</dbReference>
<dbReference type="InterPro" id="IPR026891">
    <property type="entry name" value="Fn3-like"/>
</dbReference>
<dbReference type="PRINTS" id="PR00133">
    <property type="entry name" value="GLHYDRLASE3"/>
</dbReference>
<feature type="non-terminal residue" evidence="8">
    <location>
        <position position="1"/>
    </location>
</feature>
<protein>
    <recommendedName>
        <fullName evidence="3 6">beta-glucosidase</fullName>
        <ecNumber evidence="3 6">3.2.1.21</ecNumber>
    </recommendedName>
</protein>
<dbReference type="InterPro" id="IPR050288">
    <property type="entry name" value="Cellulose_deg_GH3"/>
</dbReference>
<dbReference type="EMBL" id="MCGR01000003">
    <property type="protein sequence ID" value="ORY90760.1"/>
    <property type="molecule type" value="Genomic_DNA"/>
</dbReference>
<dbReference type="InterPro" id="IPR002772">
    <property type="entry name" value="Glyco_hydro_3_C"/>
</dbReference>
<dbReference type="Pfam" id="PF07691">
    <property type="entry name" value="PA14"/>
    <property type="match status" value="1"/>
</dbReference>
<dbReference type="SUPFAM" id="SSF52279">
    <property type="entry name" value="Beta-D-glucan exohydrolase, C-terminal domain"/>
    <property type="match status" value="1"/>
</dbReference>
<dbReference type="UniPathway" id="UPA00696"/>
<keyword evidence="6" id="KW-0119">Carbohydrate metabolism</keyword>
<keyword evidence="9" id="KW-1185">Reference proteome</keyword>
<dbReference type="InterPro" id="IPR001764">
    <property type="entry name" value="Glyco_hydro_3_N"/>
</dbReference>
<keyword evidence="5 6" id="KW-0326">Glycosidase</keyword>
<evidence type="ECO:0000256" key="3">
    <source>
        <dbReference type="ARBA" id="ARBA00012744"/>
    </source>
</evidence>
<dbReference type="Proteomes" id="UP000193467">
    <property type="component" value="Unassembled WGS sequence"/>
</dbReference>
<dbReference type="AlphaFoldDB" id="A0A1Y2G367"/>
<dbReference type="InterPro" id="IPR011658">
    <property type="entry name" value="PA14_dom"/>
</dbReference>
<name>A0A1Y2G367_9BASI</name>
<organism evidence="8 9">
    <name type="scientific">Leucosporidium creatinivorum</name>
    <dbReference type="NCBI Taxonomy" id="106004"/>
    <lineage>
        <taxon>Eukaryota</taxon>
        <taxon>Fungi</taxon>
        <taxon>Dikarya</taxon>
        <taxon>Basidiomycota</taxon>
        <taxon>Pucciniomycotina</taxon>
        <taxon>Microbotryomycetes</taxon>
        <taxon>Leucosporidiales</taxon>
        <taxon>Leucosporidium</taxon>
    </lineage>
</organism>
<dbReference type="InterPro" id="IPR036881">
    <property type="entry name" value="Glyco_hydro_3_C_sf"/>
</dbReference>
<evidence type="ECO:0000256" key="4">
    <source>
        <dbReference type="ARBA" id="ARBA00022801"/>
    </source>
</evidence>
<dbReference type="FunCoup" id="A0A1Y2G367">
    <property type="interactions" value="28"/>
</dbReference>
<dbReference type="InterPro" id="IPR037524">
    <property type="entry name" value="PA14/GLEYA"/>
</dbReference>
<evidence type="ECO:0000259" key="7">
    <source>
        <dbReference type="PROSITE" id="PS51820"/>
    </source>
</evidence>
<comment type="pathway">
    <text evidence="6">Glycan metabolism; cellulose degradation.</text>
</comment>
<dbReference type="PROSITE" id="PS00775">
    <property type="entry name" value="GLYCOSYL_HYDROL_F3"/>
    <property type="match status" value="1"/>
</dbReference>
<comment type="caution">
    <text evidence="8">The sequence shown here is derived from an EMBL/GenBank/DDBJ whole genome shotgun (WGS) entry which is preliminary data.</text>
</comment>
<dbReference type="SMART" id="SM01217">
    <property type="entry name" value="Fn3_like"/>
    <property type="match status" value="1"/>
</dbReference>
<evidence type="ECO:0000256" key="5">
    <source>
        <dbReference type="ARBA" id="ARBA00023295"/>
    </source>
</evidence>
<dbReference type="Pfam" id="PF00933">
    <property type="entry name" value="Glyco_hydro_3"/>
    <property type="match status" value="1"/>
</dbReference>
<comment type="similarity">
    <text evidence="2 6">Belongs to the glycosyl hydrolase 3 family.</text>
</comment>
<dbReference type="OrthoDB" id="47059at2759"/>
<evidence type="ECO:0000256" key="2">
    <source>
        <dbReference type="ARBA" id="ARBA00005336"/>
    </source>
</evidence>
<dbReference type="Gene3D" id="3.40.50.1700">
    <property type="entry name" value="Glycoside hydrolase family 3 C-terminal domain"/>
    <property type="match status" value="1"/>
</dbReference>
<keyword evidence="4 6" id="KW-0378">Hydrolase</keyword>
<gene>
    <name evidence="8" type="ORF">BCR35DRAFT_342143</name>
</gene>
<dbReference type="Pfam" id="PF14310">
    <property type="entry name" value="Fn3-like"/>
    <property type="match status" value="1"/>
</dbReference>
<dbReference type="GO" id="GO:0030245">
    <property type="term" value="P:cellulose catabolic process"/>
    <property type="evidence" value="ECO:0007669"/>
    <property type="project" value="UniProtKB-UniPathway"/>
</dbReference>
<evidence type="ECO:0000256" key="1">
    <source>
        <dbReference type="ARBA" id="ARBA00000448"/>
    </source>
</evidence>
<proteinExistence type="inferred from homology"/>
<evidence type="ECO:0000313" key="9">
    <source>
        <dbReference type="Proteomes" id="UP000193467"/>
    </source>
</evidence>
<accession>A0A1Y2G367</accession>
<dbReference type="InterPro" id="IPR017853">
    <property type="entry name" value="GH"/>
</dbReference>
<dbReference type="Gene3D" id="3.20.20.300">
    <property type="entry name" value="Glycoside hydrolase, family 3, N-terminal domain"/>
    <property type="match status" value="1"/>
</dbReference>
<sequence length="848" mass="91094">MTDQTFKRLDIEQTIASLTLKQKVQLLGGKDIFTFGDVLEAGIPSLRCSDGPNGTRGRRFFNGTPASCFPCGTGLAASFDVDLVKRVGEAIGDEARAKSAHIILGPTINIQRSPLGGRGFESYSESPLLSGMLASAYINGVQSKGVACSVKHFVCNEQELERFSQDSVVSQRALREVFLEPFRLAHKHSAPLSFMSSYNRINGVHASENRWLLNDVLREEWGWKGLIMSDWTGVYSVAESIQATLDVEMPGPPVMRGGLTVNRAIQSGKLTMEEVDDRVRNVLELVNHGIDSGIPFYGGETSIDTPELRDLLRQSAVEAVVLLKNSASLLPLSSSTKSIAVIGSNAKIAVPSGGGSAALASTYTVTPLEGITEAANERGISVDFAIGASAFRYLPVLDSIMTNPVDGKPGAQIEFFKTCPVSSWFEEEVGSALPQADFAVGTVSSLAFMADGVPYEELGATPHCRMSTIIKPDISGVWTFGLCTIGVACLYLNGKLLIRNVEDWELGGLMFNYASVEKRAEIELEAGKEYHLEVREYPSSKTRAGPFAVKAGIRLGGFPEPPAAEARAEAAALAAKSDIAIVVVGTNNDWESEGFDREDIALPGASDALVEAVLAANPNTIVVTQSGTPLAMPWIKDASAVLQAFFGGNELGNALADVLFGKVNPSGKLPLTFPVRLEDNPTFHNFGAGGTIVYEEGLNVGYRHYQKMGIKPLFPFGFGLSFTTFAFSDLSLSPVSPQGELTVSLKVTNTGERAGREVAQVYLSAPKESRPASPVKELKSFAKVSLEAGESTNVELKLEKEAFSWFDEGRGRWVASAGVHRVLIGNDSTDPLLEGEVVLEKEFTWIGL</sequence>
<dbReference type="InterPro" id="IPR013783">
    <property type="entry name" value="Ig-like_fold"/>
</dbReference>
<dbReference type="Pfam" id="PF01915">
    <property type="entry name" value="Glyco_hydro_3_C"/>
    <property type="match status" value="1"/>
</dbReference>
<dbReference type="Gene3D" id="2.60.120.260">
    <property type="entry name" value="Galactose-binding domain-like"/>
    <property type="match status" value="1"/>
</dbReference>
<feature type="domain" description="PA14" evidence="7">
    <location>
        <begin position="406"/>
        <end position="567"/>
    </location>
</feature>
<reference evidence="8 9" key="1">
    <citation type="submission" date="2016-07" db="EMBL/GenBank/DDBJ databases">
        <title>Pervasive Adenine N6-methylation of Active Genes in Fungi.</title>
        <authorList>
            <consortium name="DOE Joint Genome Institute"/>
            <person name="Mondo S.J."/>
            <person name="Dannebaum R.O."/>
            <person name="Kuo R.C."/>
            <person name="Labutti K."/>
            <person name="Haridas S."/>
            <person name="Kuo A."/>
            <person name="Salamov A."/>
            <person name="Ahrendt S.R."/>
            <person name="Lipzen A."/>
            <person name="Sullivan W."/>
            <person name="Andreopoulos W.B."/>
            <person name="Clum A."/>
            <person name="Lindquist E."/>
            <person name="Daum C."/>
            <person name="Ramamoorthy G.K."/>
            <person name="Gryganskyi A."/>
            <person name="Culley D."/>
            <person name="Magnuson J.K."/>
            <person name="James T.Y."/>
            <person name="O'Malley M.A."/>
            <person name="Stajich J.E."/>
            <person name="Spatafora J.W."/>
            <person name="Visel A."/>
            <person name="Grigoriev I.V."/>
        </authorList>
    </citation>
    <scope>NUCLEOTIDE SEQUENCE [LARGE SCALE GENOMIC DNA]</scope>
    <source>
        <strain evidence="8 9">62-1032</strain>
    </source>
</reference>
<dbReference type="PROSITE" id="PS51820">
    <property type="entry name" value="PA14"/>
    <property type="match status" value="1"/>
</dbReference>
<dbReference type="SUPFAM" id="SSF51445">
    <property type="entry name" value="(Trans)glycosidases"/>
    <property type="match status" value="1"/>
</dbReference>
<dbReference type="PANTHER" id="PTHR42715:SF3">
    <property type="entry name" value="BETA-GLUCOSIDASE B-RELATED"/>
    <property type="match status" value="1"/>
</dbReference>
<dbReference type="InterPro" id="IPR036962">
    <property type="entry name" value="Glyco_hydro_3_N_sf"/>
</dbReference>
<dbReference type="PANTHER" id="PTHR42715">
    <property type="entry name" value="BETA-GLUCOSIDASE"/>
    <property type="match status" value="1"/>
</dbReference>
<dbReference type="EC" id="3.2.1.21" evidence="3 6"/>
<dbReference type="Gene3D" id="2.60.40.10">
    <property type="entry name" value="Immunoglobulins"/>
    <property type="match status" value="1"/>
</dbReference>
<dbReference type="FunFam" id="2.60.40.10:FF:000495">
    <property type="entry name" value="Periplasmic beta-glucosidase"/>
    <property type="match status" value="1"/>
</dbReference>
<dbReference type="STRING" id="106004.A0A1Y2G367"/>
<dbReference type="InParanoid" id="A0A1Y2G367"/>
<evidence type="ECO:0000313" key="8">
    <source>
        <dbReference type="EMBL" id="ORY90760.1"/>
    </source>
</evidence>
<keyword evidence="6" id="KW-0624">Polysaccharide degradation</keyword>
<comment type="catalytic activity">
    <reaction evidence="1 6">
        <text>Hydrolysis of terminal, non-reducing beta-D-glucosyl residues with release of beta-D-glucose.</text>
        <dbReference type="EC" id="3.2.1.21"/>
    </reaction>
</comment>